<keyword evidence="7 8" id="KW-0472">Membrane</keyword>
<dbReference type="Pfam" id="PF00005">
    <property type="entry name" value="ABC_tran"/>
    <property type="match status" value="1"/>
</dbReference>
<dbReference type="PANTHER" id="PTHR19229">
    <property type="entry name" value="ATP-BINDING CASSETTE TRANSPORTER SUBFAMILY A ABCA"/>
    <property type="match status" value="1"/>
</dbReference>
<keyword evidence="4" id="KW-0547">Nucleotide-binding</keyword>
<dbReference type="PROSITE" id="PS00211">
    <property type="entry name" value="ABC_TRANSPORTER_1"/>
    <property type="match status" value="1"/>
</dbReference>
<feature type="transmembrane region" description="Helical" evidence="8">
    <location>
        <begin position="550"/>
        <end position="573"/>
    </location>
</feature>
<reference evidence="10" key="1">
    <citation type="submission" date="2022-05" db="EMBL/GenBank/DDBJ databases">
        <title>The Musa troglodytarum L. genome provides insights into the mechanism of non-climacteric behaviour and enrichment of carotenoids.</title>
        <authorList>
            <person name="Wang J."/>
        </authorList>
    </citation>
    <scope>NUCLEOTIDE SEQUENCE</scope>
    <source>
        <tissue evidence="10">Leaf</tissue>
    </source>
</reference>
<dbReference type="SUPFAM" id="SSF52540">
    <property type="entry name" value="P-loop containing nucleoside triphosphate hydrolases"/>
    <property type="match status" value="1"/>
</dbReference>
<protein>
    <submittedName>
        <fullName evidence="10">ABC transporter</fullName>
    </submittedName>
</protein>
<evidence type="ECO:0000256" key="7">
    <source>
        <dbReference type="ARBA" id="ARBA00023136"/>
    </source>
</evidence>
<dbReference type="InterPro" id="IPR017871">
    <property type="entry name" value="ABC_transporter-like_CS"/>
</dbReference>
<keyword evidence="11" id="KW-1185">Reference proteome</keyword>
<keyword evidence="3 8" id="KW-0812">Transmembrane</keyword>
<dbReference type="InterPro" id="IPR027417">
    <property type="entry name" value="P-loop_NTPase"/>
</dbReference>
<dbReference type="GO" id="GO:0005524">
    <property type="term" value="F:ATP binding"/>
    <property type="evidence" value="ECO:0007669"/>
    <property type="project" value="UniProtKB-KW"/>
</dbReference>
<evidence type="ECO:0000256" key="4">
    <source>
        <dbReference type="ARBA" id="ARBA00022741"/>
    </source>
</evidence>
<dbReference type="AlphaFoldDB" id="A0A9E7JAJ5"/>
<dbReference type="Proteomes" id="UP001055439">
    <property type="component" value="Chromosome 1"/>
</dbReference>
<evidence type="ECO:0000256" key="6">
    <source>
        <dbReference type="ARBA" id="ARBA00022989"/>
    </source>
</evidence>
<evidence type="ECO:0000256" key="2">
    <source>
        <dbReference type="ARBA" id="ARBA00008526"/>
    </source>
</evidence>
<dbReference type="Pfam" id="PF24526">
    <property type="entry name" value="ABCA12_C"/>
    <property type="match status" value="1"/>
</dbReference>
<dbReference type="PROSITE" id="PS50893">
    <property type="entry name" value="ABC_TRANSPORTER_2"/>
    <property type="match status" value="1"/>
</dbReference>
<dbReference type="EMBL" id="CP097502">
    <property type="protein sequence ID" value="URD74025.1"/>
    <property type="molecule type" value="Genomic_DNA"/>
</dbReference>
<feature type="transmembrane region" description="Helical" evidence="8">
    <location>
        <begin position="593"/>
        <end position="612"/>
    </location>
</feature>
<evidence type="ECO:0000256" key="3">
    <source>
        <dbReference type="ARBA" id="ARBA00022692"/>
    </source>
</evidence>
<evidence type="ECO:0000256" key="5">
    <source>
        <dbReference type="ARBA" id="ARBA00022840"/>
    </source>
</evidence>
<dbReference type="InterPro" id="IPR003593">
    <property type="entry name" value="AAA+_ATPase"/>
</dbReference>
<sequence length="1102" mass="122823">MESSSSYSSRGAASFFTQANALHRKNLTFQKRNLKTNIGIVAFPIFLCAVIILIQNVVEAEMNKDRHQCGCQGGVCGIQYSSLDQFDSRPISSPFEWPVFLQVPRPESRAVTSDHPTTAGLPDESCKVSQSWPALVIFTGGNQSFAQILAQSLFPSSSSALNLTDFPDSFSTVILGTDTSTGNTQFMEPAFVSDRPLNLIQPQCTSNATSPISFKIANRLIELVTGYIYVFGSGILGPYLLQFFIQDTSFPTSSYSSRGAASFFTQANALLRKNLTFQKRNLKTNIGIVAFPIFLCAVIILIQKVVEEEMNKFGHRCGCQGGVCGIQYSSLDQFDACPISSPFEWPALLQVPRPESRAVTSDHPTPAGLPDESCKVSQSCPALVLFTGGNQSFAQILAQSPFLSSSSALNLSDFPSTFVKKKLYSESVVFEMTTELQCVQGFILWRDNSSLINDELFKGYQQGNSEKKINEFIAAYDFLNSDENSFNLNIWYNSTYNDGDGYLVRVPRSVNLASNAYLRFHNGPGVMAMLEYLKEMPKTGTQLRFDISSLLGALFFTWIIELLFPVILTYLVYERQQKLKIMMKMHGLKDGPYWLISYIAMAFLASTFFSSVKTATGAWMIVMELIPGFSLYRGLYELSQYSFEGDEMETSGMQWRDLSDRQNGMKDVLIIMFVEWLVFLPVAYYLDQVLGGIRKDPLFLLNYFLKKSPSSQRRPSLQRQGSEVFVEMESTDVSEEVTLLARAIREVVEHLLLEPNISHAVISDNLKKVYPGCDGNLDKHAVRGLSLALPNGECFGMLGPNGAGKTTFINMMIGLITPSSGTAYVQDMDIRTNMDQIYTSMGVCPQHHLLWETLTGREHLLFYGRLKNLKGAALLQAVEESLKSVDLFYGGVGDKQVAKYSGGMKRRLSVAISLIGDPKVVYMDEPSTGLDPASRNRLWNVVKHAKRDRAIILTTHSMEEAEVLCDRLGIFVDGDFQCIGNAKELKAPYGGSYVFTMTTSVYEEEEVENLVRRLSPNANKIYHISGTQKFELPKQEVRISDVFRAVEIAKSKLTIHAWGLADATLEDVFIKVANNISMSFHEINGSHIDEGIHIGIAWRIIN</sequence>
<dbReference type="Gene3D" id="3.40.50.300">
    <property type="entry name" value="P-loop containing nucleotide triphosphate hydrolases"/>
    <property type="match status" value="1"/>
</dbReference>
<dbReference type="OrthoDB" id="8061355at2759"/>
<feature type="transmembrane region" description="Helical" evidence="8">
    <location>
        <begin position="38"/>
        <end position="58"/>
    </location>
</feature>
<keyword evidence="5" id="KW-0067">ATP-binding</keyword>
<evidence type="ECO:0000313" key="11">
    <source>
        <dbReference type="Proteomes" id="UP001055439"/>
    </source>
</evidence>
<dbReference type="CDD" id="cd03263">
    <property type="entry name" value="ABC_subfamily_A"/>
    <property type="match status" value="1"/>
</dbReference>
<organism evidence="10 11">
    <name type="scientific">Musa troglodytarum</name>
    <name type="common">fe'i banana</name>
    <dbReference type="NCBI Taxonomy" id="320322"/>
    <lineage>
        <taxon>Eukaryota</taxon>
        <taxon>Viridiplantae</taxon>
        <taxon>Streptophyta</taxon>
        <taxon>Embryophyta</taxon>
        <taxon>Tracheophyta</taxon>
        <taxon>Spermatophyta</taxon>
        <taxon>Magnoliopsida</taxon>
        <taxon>Liliopsida</taxon>
        <taxon>Zingiberales</taxon>
        <taxon>Musaceae</taxon>
        <taxon>Musa</taxon>
    </lineage>
</organism>
<dbReference type="InterPro" id="IPR026082">
    <property type="entry name" value="ABCA"/>
</dbReference>
<evidence type="ECO:0000259" key="9">
    <source>
        <dbReference type="PROSITE" id="PS50893"/>
    </source>
</evidence>
<dbReference type="SMART" id="SM00382">
    <property type="entry name" value="AAA"/>
    <property type="match status" value="1"/>
</dbReference>
<name>A0A9E7JAJ5_9LILI</name>
<proteinExistence type="inferred from homology"/>
<accession>A0A9E7JAJ5</accession>
<keyword evidence="6 8" id="KW-1133">Transmembrane helix</keyword>
<dbReference type="PANTHER" id="PTHR19229:SF154">
    <property type="entry name" value="ABC TRANSPORTER A FAMILY MEMBER 3-RELATED"/>
    <property type="match status" value="1"/>
</dbReference>
<dbReference type="InterPro" id="IPR003439">
    <property type="entry name" value="ABC_transporter-like_ATP-bd"/>
</dbReference>
<comment type="similarity">
    <text evidence="2">Belongs to the ABC transporter superfamily. ABCA family. CPR flippase (TC 3.A.1.211) subfamily.</text>
</comment>
<feature type="domain" description="ABC transporter" evidence="9">
    <location>
        <begin position="761"/>
        <end position="998"/>
    </location>
</feature>
<evidence type="ECO:0000256" key="1">
    <source>
        <dbReference type="ARBA" id="ARBA00004370"/>
    </source>
</evidence>
<evidence type="ECO:0000313" key="10">
    <source>
        <dbReference type="EMBL" id="URD74025.1"/>
    </source>
</evidence>
<feature type="transmembrane region" description="Helical" evidence="8">
    <location>
        <begin position="668"/>
        <end position="686"/>
    </location>
</feature>
<feature type="transmembrane region" description="Helical" evidence="8">
    <location>
        <begin position="282"/>
        <end position="302"/>
    </location>
</feature>
<dbReference type="GO" id="GO:0140359">
    <property type="term" value="F:ABC-type transporter activity"/>
    <property type="evidence" value="ECO:0007669"/>
    <property type="project" value="InterPro"/>
</dbReference>
<dbReference type="GO" id="GO:0016887">
    <property type="term" value="F:ATP hydrolysis activity"/>
    <property type="evidence" value="ECO:0007669"/>
    <property type="project" value="InterPro"/>
</dbReference>
<dbReference type="FunFam" id="3.40.50.300:FF:000633">
    <property type="entry name" value="ABC transporter A family member 7"/>
    <property type="match status" value="1"/>
</dbReference>
<evidence type="ECO:0000256" key="8">
    <source>
        <dbReference type="SAM" id="Phobius"/>
    </source>
</evidence>
<comment type="subcellular location">
    <subcellularLocation>
        <location evidence="1">Membrane</location>
    </subcellularLocation>
</comment>
<gene>
    <name evidence="10" type="ORF">MUK42_37558</name>
</gene>
<dbReference type="GO" id="GO:0005319">
    <property type="term" value="F:lipid transporter activity"/>
    <property type="evidence" value="ECO:0007669"/>
    <property type="project" value="TreeGrafter"/>
</dbReference>
<dbReference type="GO" id="GO:0016020">
    <property type="term" value="C:membrane"/>
    <property type="evidence" value="ECO:0007669"/>
    <property type="project" value="UniProtKB-SubCell"/>
</dbReference>